<dbReference type="Proteomes" id="UP000796880">
    <property type="component" value="Unassembled WGS sequence"/>
</dbReference>
<feature type="compositionally biased region" description="Low complexity" evidence="10">
    <location>
        <begin position="32"/>
        <end position="44"/>
    </location>
</feature>
<evidence type="ECO:0000256" key="8">
    <source>
        <dbReference type="ARBA" id="ARBA00023054"/>
    </source>
</evidence>
<keyword evidence="6" id="KW-0507">mRNA processing</keyword>
<evidence type="ECO:0000259" key="12">
    <source>
        <dbReference type="Pfam" id="PF21289"/>
    </source>
</evidence>
<evidence type="ECO:0000256" key="3">
    <source>
        <dbReference type="ARBA" id="ARBA00022490"/>
    </source>
</evidence>
<keyword evidence="4" id="KW-0597">Phosphoprotein</keyword>
<dbReference type="PANTHER" id="PTHR15598:SF5">
    <property type="entry name" value="ENHANCER OF MRNA-DECAPPING PROTEIN 4"/>
    <property type="match status" value="1"/>
</dbReference>
<dbReference type="InterPro" id="IPR015943">
    <property type="entry name" value="WD40/YVTN_repeat-like_dom_sf"/>
</dbReference>
<comment type="similarity">
    <text evidence="2">Belongs to the WD repeat EDC4 family.</text>
</comment>
<feature type="compositionally biased region" description="Low complexity" evidence="10">
    <location>
        <begin position="945"/>
        <end position="973"/>
    </location>
</feature>
<feature type="repeat" description="WD" evidence="9">
    <location>
        <begin position="381"/>
        <end position="423"/>
    </location>
</feature>
<dbReference type="FunFam" id="1.10.220.100:FF:000001">
    <property type="entry name" value="Enhancer of mRNA-decapping protein 4"/>
    <property type="match status" value="1"/>
</dbReference>
<keyword evidence="14" id="KW-1185">Reference proteome</keyword>
<evidence type="ECO:0000256" key="10">
    <source>
        <dbReference type="SAM" id="MobiDB-lite"/>
    </source>
</evidence>
<evidence type="ECO:0000256" key="5">
    <source>
        <dbReference type="ARBA" id="ARBA00022574"/>
    </source>
</evidence>
<feature type="region of interest" description="Disordered" evidence="10">
    <location>
        <begin position="615"/>
        <end position="638"/>
    </location>
</feature>
<evidence type="ECO:0000256" key="4">
    <source>
        <dbReference type="ARBA" id="ARBA00022553"/>
    </source>
</evidence>
<keyword evidence="3" id="KW-0963">Cytoplasm</keyword>
<gene>
    <name evidence="13" type="ORF">FNV43_RR03694</name>
</gene>
<evidence type="ECO:0000256" key="6">
    <source>
        <dbReference type="ARBA" id="ARBA00022664"/>
    </source>
</evidence>
<dbReference type="GO" id="GO:0000932">
    <property type="term" value="C:P-body"/>
    <property type="evidence" value="ECO:0007669"/>
    <property type="project" value="UniProtKB-SubCell"/>
</dbReference>
<dbReference type="Pfam" id="PF16529">
    <property type="entry name" value="Ge1_WD40"/>
    <property type="match status" value="1"/>
</dbReference>
<dbReference type="InterPro" id="IPR045152">
    <property type="entry name" value="EDC4-like"/>
</dbReference>
<comment type="subcellular location">
    <subcellularLocation>
        <location evidence="1">Cytoplasm</location>
        <location evidence="1">P-body</location>
    </subcellularLocation>
</comment>
<dbReference type="FunFam" id="2.130.10.10:FF:000232">
    <property type="entry name" value="enhancer of mRNA-decapping protein 4"/>
    <property type="match status" value="1"/>
</dbReference>
<feature type="repeat" description="WD" evidence="9">
    <location>
        <begin position="262"/>
        <end position="299"/>
    </location>
</feature>
<evidence type="ECO:0000256" key="2">
    <source>
        <dbReference type="ARBA" id="ARBA00009639"/>
    </source>
</evidence>
<comment type="caution">
    <text evidence="13">The sequence shown here is derived from an EMBL/GenBank/DDBJ whole genome shotgun (WGS) entry which is preliminary data.</text>
</comment>
<dbReference type="GO" id="GO:0031087">
    <property type="term" value="P:deadenylation-independent decapping of nuclear-transcribed mRNA"/>
    <property type="evidence" value="ECO:0007669"/>
    <property type="project" value="InterPro"/>
</dbReference>
<evidence type="ECO:0000313" key="14">
    <source>
        <dbReference type="Proteomes" id="UP000796880"/>
    </source>
</evidence>
<proteinExistence type="inferred from homology"/>
<accession>A0A8K0HKC9</accession>
<dbReference type="GO" id="GO:0006397">
    <property type="term" value="P:mRNA processing"/>
    <property type="evidence" value="ECO:0007669"/>
    <property type="project" value="UniProtKB-KW"/>
</dbReference>
<sequence>MASPGNPNQPQPQQQPFDMQKFFKPTNPPTPTSQNPNPNLASTPFPIPPSSYPPPSGTFSYPPQTAPFHHQYQYHPHPHHPPQPHHQIPYSQEQLSSNLHHQRSLSYPTPPLQPPPNYNVPTPPNNPNSGARIMALLGAPSPNIELPPQTTSGVSEFSGPATVPVVPTIPMGMTPTGPIRMPSSKLPKGRHLIGDHVVYDVDIRLQGEVQPQLEVTPITKYGSDPQLVLGRQIAVNKSYICYGLKQGNIRVLNIHTALRSLFRAHTQRVTDMAFFAEDVHLLASVSIEGRLYVWKISEGPDEEGTPQITGKIVIAIQIIGEGEALHPRICWHCHKQEVLVVGFGKRVLRIDTTKVGKVESYSAEEPLKCPVEKLIDGVQFVGKHDGEVTDLSMCQWMTTRLVSASMDGTIKIWEDRKAQPLVVLRPHDGQPVNAATFLTAPHRPDHIILITAGPLNHEVKIWASASEEGWLLPSDGDSWKCTQTLDLKSSSEPRIEEAFFNQVVALPQAGLLLLANAKKNAIYAVHLEYGPNPVATRMDYIAEFTVTMPILSFTGTSISPHGEHIVQVYCVQTQAIQQYALDLSQCLPPPLENVELDKSDSNILRDATSIDGFAALDPTSSKPSEVPTAASALKPTLQPSSSESAIAVRYPVSSNTVELPISKETSPWNAEMKPATSTPRTSDGDIVCVLSPPIPLSPRLSGKLSGLRSPADNFEPGPSFNEHAGEKPVNDYSVDRQMEPLHANLSDVSTVGDDSRNDEKKAAQDGLRTVLNNKGMFKHPTHLITPSEILMAASSSESINPVEAKSESEATIHDVLVNGDVSNAELEVKVVGETRSTQTDEYGPQGERQNIVSETKEKYFCSQASDLGIEMARECSALSAETYISDEAHQVDDGGITEPSTQPSHADEEDQDSEKPITNSESSTSTTALPMQTTNSKVKKQKGRSFQASGPSSSSPNVLNSIDSSSEPSGSSSLEAAFPQIMLMQEMLNQLVTMQKEMQKQMTMMVAVPVTKEGRRLEAALGRSMERAVKANNDALWARFQEENAKNEKLLRDRTQQITSLISNFMNKDLPSLVEKTLKKEITAIGPAVVRTITPTIEKTISSTIVESFQRGVGDKAVNQLEKLVNSKLEATVARQIQVQFQTSGKQALQEALKSSFEASVIPAFEMSCKAMFEQVDATFQKGITEHTNAAQQHLESAHSPLAHALREAISSASSVTQTLGGELADGQRKLIALAAAGANTNVVNPLVAQLSNGPLGGLHEKVEMPMDPTKELSRLISERKYEEAFTGALQRSDVVIVSWLCSQVDLRGMLSMVPLPLSQGVLLSLLQQLACDISNDPPRKLGWMTDVAAAINPADPRIAMHVRPIFEQVYQILHHQRSLPTMTGAELTSIRLVMHVINSMLMTCK</sequence>
<evidence type="ECO:0000256" key="1">
    <source>
        <dbReference type="ARBA" id="ARBA00004201"/>
    </source>
</evidence>
<evidence type="ECO:0000256" key="7">
    <source>
        <dbReference type="ARBA" id="ARBA00022737"/>
    </source>
</evidence>
<keyword evidence="5 9" id="KW-0853">WD repeat</keyword>
<dbReference type="Gene3D" id="2.130.10.10">
    <property type="entry name" value="YVTN repeat-like/Quinoprotein amine dehydrogenase"/>
    <property type="match status" value="1"/>
</dbReference>
<feature type="compositionally biased region" description="Low complexity" evidence="10">
    <location>
        <begin position="1"/>
        <end position="16"/>
    </location>
</feature>
<name>A0A8K0HKC9_9ROSA</name>
<dbReference type="InterPro" id="IPR049404">
    <property type="entry name" value="EDC4_C"/>
</dbReference>
<feature type="compositionally biased region" description="Low complexity" evidence="10">
    <location>
        <begin position="57"/>
        <end position="75"/>
    </location>
</feature>
<dbReference type="PROSITE" id="PS50082">
    <property type="entry name" value="WD_REPEATS_2"/>
    <property type="match status" value="2"/>
</dbReference>
<evidence type="ECO:0000256" key="9">
    <source>
        <dbReference type="PROSITE-ProRule" id="PRU00221"/>
    </source>
</evidence>
<dbReference type="SUPFAM" id="SSF50978">
    <property type="entry name" value="WD40 repeat-like"/>
    <property type="match status" value="1"/>
</dbReference>
<feature type="domain" description="Enhancer of mRNA-decapping protein 4 C-terminal" evidence="12">
    <location>
        <begin position="1275"/>
        <end position="1377"/>
    </location>
</feature>
<feature type="domain" description="Enhancer of mRNA-decapping protein 4 WD40 repeat region" evidence="11">
    <location>
        <begin position="215"/>
        <end position="527"/>
    </location>
</feature>
<keyword evidence="7" id="KW-0677">Repeat</keyword>
<dbReference type="InterPro" id="IPR032401">
    <property type="entry name" value="EDC4_WD40"/>
</dbReference>
<feature type="compositionally biased region" description="Polar residues" evidence="10">
    <location>
        <begin position="89"/>
        <end position="107"/>
    </location>
</feature>
<evidence type="ECO:0000259" key="11">
    <source>
        <dbReference type="Pfam" id="PF16529"/>
    </source>
</evidence>
<organism evidence="13 14">
    <name type="scientific">Rhamnella rubrinervis</name>
    <dbReference type="NCBI Taxonomy" id="2594499"/>
    <lineage>
        <taxon>Eukaryota</taxon>
        <taxon>Viridiplantae</taxon>
        <taxon>Streptophyta</taxon>
        <taxon>Embryophyta</taxon>
        <taxon>Tracheophyta</taxon>
        <taxon>Spermatophyta</taxon>
        <taxon>Magnoliopsida</taxon>
        <taxon>eudicotyledons</taxon>
        <taxon>Gunneridae</taxon>
        <taxon>Pentapetalae</taxon>
        <taxon>rosids</taxon>
        <taxon>fabids</taxon>
        <taxon>Rosales</taxon>
        <taxon>Rhamnaceae</taxon>
        <taxon>rhamnoid group</taxon>
        <taxon>Rhamneae</taxon>
        <taxon>Rhamnella</taxon>
    </lineage>
</organism>
<dbReference type="InterPro" id="IPR044938">
    <property type="entry name" value="EDC4_C_sf"/>
</dbReference>
<feature type="compositionally biased region" description="Pro residues" evidence="10">
    <location>
        <begin position="45"/>
        <end position="56"/>
    </location>
</feature>
<keyword evidence="8" id="KW-0175">Coiled coil</keyword>
<dbReference type="SMART" id="SM00320">
    <property type="entry name" value="WD40"/>
    <property type="match status" value="2"/>
</dbReference>
<dbReference type="Pfam" id="PF21289">
    <property type="entry name" value="EDC4_C"/>
    <property type="match status" value="1"/>
</dbReference>
<dbReference type="InterPro" id="IPR001680">
    <property type="entry name" value="WD40_rpt"/>
</dbReference>
<dbReference type="Gene3D" id="1.10.220.100">
    <property type="entry name" value="conserved c-terminal region of ge- 1"/>
    <property type="match status" value="1"/>
</dbReference>
<evidence type="ECO:0008006" key="15">
    <source>
        <dbReference type="Google" id="ProtNLM"/>
    </source>
</evidence>
<protein>
    <recommendedName>
        <fullName evidence="15">Enhancer of mRNA-decapping protein 4</fullName>
    </recommendedName>
</protein>
<dbReference type="PANTHER" id="PTHR15598">
    <property type="entry name" value="ENHANCER OF MRNA-DECAPPING PROTEIN 4"/>
    <property type="match status" value="1"/>
</dbReference>
<dbReference type="OrthoDB" id="21128at2759"/>
<evidence type="ECO:0000313" key="13">
    <source>
        <dbReference type="EMBL" id="KAF3453254.1"/>
    </source>
</evidence>
<feature type="region of interest" description="Disordered" evidence="10">
    <location>
        <begin position="1"/>
        <end position="113"/>
    </location>
</feature>
<feature type="region of interest" description="Disordered" evidence="10">
    <location>
        <begin position="701"/>
        <end position="728"/>
    </location>
</feature>
<feature type="region of interest" description="Disordered" evidence="10">
    <location>
        <begin position="889"/>
        <end position="973"/>
    </location>
</feature>
<feature type="compositionally biased region" description="Polar residues" evidence="10">
    <location>
        <begin position="916"/>
        <end position="936"/>
    </location>
</feature>
<reference evidence="13" key="1">
    <citation type="submission" date="2020-03" db="EMBL/GenBank/DDBJ databases">
        <title>A high-quality chromosome-level genome assembly of a woody plant with both climbing and erect habits, Rhamnella rubrinervis.</title>
        <authorList>
            <person name="Lu Z."/>
            <person name="Yang Y."/>
            <person name="Zhu X."/>
            <person name="Sun Y."/>
        </authorList>
    </citation>
    <scope>NUCLEOTIDE SEQUENCE</scope>
    <source>
        <strain evidence="13">BYM</strain>
        <tissue evidence="13">Leaf</tissue>
    </source>
</reference>
<dbReference type="EMBL" id="VOIH02000002">
    <property type="protein sequence ID" value="KAF3453254.1"/>
    <property type="molecule type" value="Genomic_DNA"/>
</dbReference>
<dbReference type="InterPro" id="IPR036322">
    <property type="entry name" value="WD40_repeat_dom_sf"/>
</dbReference>